<protein>
    <submittedName>
        <fullName evidence="9">Membrane insertion protein, OxaA/YidC</fullName>
    </submittedName>
</protein>
<dbReference type="EMBL" id="AZIL01000279">
    <property type="protein sequence ID" value="EWM28575.1"/>
    <property type="molecule type" value="Genomic_DNA"/>
</dbReference>
<name>W7TN75_9STRA</name>
<dbReference type="PANTHER" id="PTHR12428:SF14">
    <property type="entry name" value="ALBINO3-LIKE PROTEIN 1, CHLOROPLASTIC"/>
    <property type="match status" value="1"/>
</dbReference>
<evidence type="ECO:0000256" key="2">
    <source>
        <dbReference type="ARBA" id="ARBA00022692"/>
    </source>
</evidence>
<keyword evidence="10" id="KW-1185">Reference proteome</keyword>
<dbReference type="GO" id="GO:0016020">
    <property type="term" value="C:membrane"/>
    <property type="evidence" value="ECO:0007669"/>
    <property type="project" value="UniProtKB-SubCell"/>
</dbReference>
<evidence type="ECO:0000256" key="1">
    <source>
        <dbReference type="ARBA" id="ARBA00004141"/>
    </source>
</evidence>
<evidence type="ECO:0000256" key="7">
    <source>
        <dbReference type="SAM" id="Phobius"/>
    </source>
</evidence>
<feature type="transmembrane region" description="Helical" evidence="7">
    <location>
        <begin position="189"/>
        <end position="210"/>
    </location>
</feature>
<dbReference type="GO" id="GO:0051205">
    <property type="term" value="P:protein insertion into membrane"/>
    <property type="evidence" value="ECO:0007669"/>
    <property type="project" value="TreeGrafter"/>
</dbReference>
<dbReference type="Proteomes" id="UP000019335">
    <property type="component" value="Chromosome 4"/>
</dbReference>
<dbReference type="PANTHER" id="PTHR12428">
    <property type="entry name" value="OXA1"/>
    <property type="match status" value="1"/>
</dbReference>
<feature type="domain" description="Membrane insertase YidC/Oxa/ALB C-terminal" evidence="8">
    <location>
        <begin position="190"/>
        <end position="399"/>
    </location>
</feature>
<evidence type="ECO:0000256" key="6">
    <source>
        <dbReference type="SAM" id="MobiDB-lite"/>
    </source>
</evidence>
<proteinExistence type="inferred from homology"/>
<comment type="subcellular location">
    <subcellularLocation>
        <location evidence="1 5">Membrane</location>
        <topology evidence="1 5">Multi-pass membrane protein</topology>
    </subcellularLocation>
</comment>
<dbReference type="InterPro" id="IPR028055">
    <property type="entry name" value="YidC/Oxa/ALB_C"/>
</dbReference>
<evidence type="ECO:0000256" key="4">
    <source>
        <dbReference type="ARBA" id="ARBA00023136"/>
    </source>
</evidence>
<gene>
    <name evidence="9" type="primary">Alb3</name>
    <name evidence="9" type="ORF">Naga_100009g85</name>
</gene>
<keyword evidence="2 5" id="KW-0812">Transmembrane</keyword>
<feature type="compositionally biased region" description="Basic and acidic residues" evidence="6">
    <location>
        <begin position="467"/>
        <end position="489"/>
    </location>
</feature>
<dbReference type="NCBIfam" id="TIGR03592">
    <property type="entry name" value="yidC_oxa1_cterm"/>
    <property type="match status" value="1"/>
</dbReference>
<dbReference type="OrthoDB" id="2148490at2759"/>
<reference evidence="9 10" key="1">
    <citation type="journal article" date="2014" name="Mol. Plant">
        <title>Chromosome Scale Genome Assembly and Transcriptome Profiling of Nannochloropsis gaditana in Nitrogen Depletion.</title>
        <authorList>
            <person name="Corteggiani Carpinelli E."/>
            <person name="Telatin A."/>
            <person name="Vitulo N."/>
            <person name="Forcato C."/>
            <person name="D'Angelo M."/>
            <person name="Schiavon R."/>
            <person name="Vezzi A."/>
            <person name="Giacometti G.M."/>
            <person name="Morosinotto T."/>
            <person name="Valle G."/>
        </authorList>
    </citation>
    <scope>NUCLEOTIDE SEQUENCE [LARGE SCALE GENOMIC DNA]</scope>
    <source>
        <strain evidence="9 10">B-31</strain>
    </source>
</reference>
<evidence type="ECO:0000313" key="10">
    <source>
        <dbReference type="Proteomes" id="UP000019335"/>
    </source>
</evidence>
<feature type="transmembrane region" description="Helical" evidence="7">
    <location>
        <begin position="58"/>
        <end position="81"/>
    </location>
</feature>
<dbReference type="CDD" id="cd20070">
    <property type="entry name" value="5TM_YidC_Alb3"/>
    <property type="match status" value="1"/>
</dbReference>
<dbReference type="InterPro" id="IPR047196">
    <property type="entry name" value="YidC_ALB_C"/>
</dbReference>
<comment type="caution">
    <text evidence="9">The sequence shown here is derived from an EMBL/GenBank/DDBJ whole genome shotgun (WGS) entry which is preliminary data.</text>
</comment>
<evidence type="ECO:0000256" key="5">
    <source>
        <dbReference type="RuleBase" id="RU003945"/>
    </source>
</evidence>
<evidence type="ECO:0000313" key="9">
    <source>
        <dbReference type="EMBL" id="EWM28575.1"/>
    </source>
</evidence>
<keyword evidence="4 7" id="KW-0472">Membrane</keyword>
<dbReference type="Pfam" id="PF02096">
    <property type="entry name" value="60KD_IMP"/>
    <property type="match status" value="1"/>
</dbReference>
<feature type="region of interest" description="Disordered" evidence="6">
    <location>
        <begin position="436"/>
        <end position="489"/>
    </location>
</feature>
<dbReference type="AlphaFoldDB" id="W7TN75"/>
<evidence type="ECO:0000259" key="8">
    <source>
        <dbReference type="Pfam" id="PF02096"/>
    </source>
</evidence>
<feature type="transmembrane region" description="Helical" evidence="7">
    <location>
        <begin position="364"/>
        <end position="385"/>
    </location>
</feature>
<dbReference type="GO" id="GO:0032977">
    <property type="term" value="F:membrane insertase activity"/>
    <property type="evidence" value="ECO:0007669"/>
    <property type="project" value="InterPro"/>
</dbReference>
<organism evidence="9 10">
    <name type="scientific">Nannochloropsis gaditana</name>
    <dbReference type="NCBI Taxonomy" id="72520"/>
    <lineage>
        <taxon>Eukaryota</taxon>
        <taxon>Sar</taxon>
        <taxon>Stramenopiles</taxon>
        <taxon>Ochrophyta</taxon>
        <taxon>Eustigmatophyceae</taxon>
        <taxon>Eustigmatales</taxon>
        <taxon>Monodopsidaceae</taxon>
        <taxon>Nannochloropsis</taxon>
    </lineage>
</organism>
<dbReference type="InterPro" id="IPR001708">
    <property type="entry name" value="YidC/ALB3/OXA1/COX18"/>
</dbReference>
<sequence length="489" mass="53885">MPQPFFWSCREQCCDPCLQHSHRSELSYLFDFFHSNRMVMRTHQREMWRQQQCLGRRLGSCIFCLLMASLLFTSEVVTAFVPVATRRPDLLHVSRPPFPSRATPGTRALRMVLQPHDVVTHLDPAWLSHVFQGVADAAVTSLDATNAAVDATTDAAAKEPGFFDKFVNTVMGAIEGVHSELVSLGVPGAYGLAIILFTAGVKLALLPVTYKQMESAQRMQALAPKAKELKDKYGKNKALLNQLTAKLYEDAEVNPLAGCLPALAQIPIFIALYRSLINLAGNSDFNEPFLWLPSLAGPLYGQARGTDWLFKNWVDGVPALGWHDTIAFLTIPVILILTQSISQRLLTPPSDDPKTAQTQRVLKYLPIMVGYFSLSVPSGLGVYWITNNLISTAISISIKEKFAKQPIVIDVDVDPEDLGYDPSTVAMGFEEMMAEATRNALPSEQPKRDRPTPSSLLKASESVVAEEGGKRDEEAGRVGEEREKAGVEA</sequence>
<evidence type="ECO:0000256" key="3">
    <source>
        <dbReference type="ARBA" id="ARBA00022989"/>
    </source>
</evidence>
<accession>W7TN75</accession>
<keyword evidence="3 7" id="KW-1133">Transmembrane helix</keyword>
<comment type="similarity">
    <text evidence="5">Belongs to the OXA1/ALB3/YidC family.</text>
</comment>